<dbReference type="InterPro" id="IPR026466">
    <property type="entry name" value="Fim_isopep_form_D2_dom"/>
</dbReference>
<evidence type="ECO:0000256" key="1">
    <source>
        <dbReference type="ARBA" id="ARBA00022525"/>
    </source>
</evidence>
<proteinExistence type="predicted"/>
<evidence type="ECO:0008006" key="6">
    <source>
        <dbReference type="Google" id="ProtNLM"/>
    </source>
</evidence>
<keyword evidence="2" id="KW-1133">Transmembrane helix</keyword>
<dbReference type="NCBIfam" id="NF033902">
    <property type="entry name" value="iso_D2_wall_anc"/>
    <property type="match status" value="1"/>
</dbReference>
<reference evidence="5" key="1">
    <citation type="submission" date="2019-08" db="EMBL/GenBank/DDBJ databases">
        <authorList>
            <person name="Kucharzyk K."/>
            <person name="Murdoch R.W."/>
            <person name="Higgins S."/>
            <person name="Loffler F."/>
        </authorList>
    </citation>
    <scope>NUCLEOTIDE SEQUENCE</scope>
</reference>
<dbReference type="NCBIfam" id="TIGR04226">
    <property type="entry name" value="RrgB_K2N_iso_D2"/>
    <property type="match status" value="1"/>
</dbReference>
<protein>
    <recommendedName>
        <fullName evidence="6">Gram-positive cocci surface proteins LPxTG domain-containing protein</fullName>
    </recommendedName>
</protein>
<keyword evidence="1" id="KW-0964">Secreted</keyword>
<evidence type="ECO:0000313" key="5">
    <source>
        <dbReference type="EMBL" id="MPM76687.1"/>
    </source>
</evidence>
<feature type="domain" description="SpaA-like prealbumin fold" evidence="4">
    <location>
        <begin position="197"/>
        <end position="302"/>
    </location>
</feature>
<name>A0A645CID4_9ZZZZ</name>
<dbReference type="Pfam" id="PF17802">
    <property type="entry name" value="SpaA"/>
    <property type="match status" value="1"/>
</dbReference>
<dbReference type="InterPro" id="IPR013783">
    <property type="entry name" value="Ig-like_fold"/>
</dbReference>
<gene>
    <name evidence="5" type="ORF">SDC9_123686</name>
</gene>
<evidence type="ECO:0000259" key="3">
    <source>
        <dbReference type="Pfam" id="PF00746"/>
    </source>
</evidence>
<dbReference type="AlphaFoldDB" id="A0A645CID4"/>
<keyword evidence="2" id="KW-0472">Membrane</keyword>
<dbReference type="NCBIfam" id="TIGR01167">
    <property type="entry name" value="LPXTG_anchor"/>
    <property type="match status" value="1"/>
</dbReference>
<comment type="caution">
    <text evidence="5">The sequence shown here is derived from an EMBL/GenBank/DDBJ whole genome shotgun (WGS) entry which is preliminary data.</text>
</comment>
<feature type="domain" description="Gram-positive cocci surface proteins LPxTG" evidence="3">
    <location>
        <begin position="341"/>
        <end position="380"/>
    </location>
</feature>
<feature type="transmembrane region" description="Helical" evidence="2">
    <location>
        <begin position="358"/>
        <end position="376"/>
    </location>
</feature>
<accession>A0A645CID4</accession>
<keyword evidence="2" id="KW-0812">Transmembrane</keyword>
<sequence>MDNVTVSAKTDKPAIALKVLENNDGTYKNTWNDAADYSIGTAVPYRIVSIVPDMTYYDTYYYQMTDTISSGSTFNASSVKVYYVNSAGAMYDIETSTSTGAGGTQLSSGYTVSPTAGGFTVTFNDLSNVSGVPALGGGYLVVEYTATLNSNASVQVPATPGNATEVYLTYSNNPNNADGSGTGVTPKDEVVVYTFRLTINKVDSSTPAVPLTGATFALFTDLTNATTAAADPTTVANFATALTFTGSAGSYTRSTSGDYTLSGTAGGVYTIDGLDQGTYYLVEISAPAGYNRLITPVSVVIDPTYHDGAQSSAYVDGHVPDATGDQLITVTANGGTALDVVNQAGATLPETGGMGTKLFTIGGLSLMLVALVIVLLRRKNAAPKD</sequence>
<dbReference type="EMBL" id="VSSQ01027438">
    <property type="protein sequence ID" value="MPM76687.1"/>
    <property type="molecule type" value="Genomic_DNA"/>
</dbReference>
<organism evidence="5">
    <name type="scientific">bioreactor metagenome</name>
    <dbReference type="NCBI Taxonomy" id="1076179"/>
    <lineage>
        <taxon>unclassified sequences</taxon>
        <taxon>metagenomes</taxon>
        <taxon>ecological metagenomes</taxon>
    </lineage>
</organism>
<dbReference type="InterPro" id="IPR048052">
    <property type="entry name" value="FM1-like"/>
</dbReference>
<dbReference type="InterPro" id="IPR019931">
    <property type="entry name" value="LPXTG_anchor"/>
</dbReference>
<dbReference type="Gene3D" id="2.60.40.740">
    <property type="match status" value="1"/>
</dbReference>
<evidence type="ECO:0000259" key="4">
    <source>
        <dbReference type="Pfam" id="PF17802"/>
    </source>
</evidence>
<dbReference type="Pfam" id="PF00746">
    <property type="entry name" value="Gram_pos_anchor"/>
    <property type="match status" value="1"/>
</dbReference>
<evidence type="ECO:0000256" key="2">
    <source>
        <dbReference type="SAM" id="Phobius"/>
    </source>
</evidence>
<dbReference type="InterPro" id="IPR041033">
    <property type="entry name" value="SpaA_PFL_dom_1"/>
</dbReference>
<dbReference type="Gene3D" id="2.60.40.10">
    <property type="entry name" value="Immunoglobulins"/>
    <property type="match status" value="1"/>
</dbReference>